<dbReference type="Pfam" id="PF22725">
    <property type="entry name" value="GFO_IDH_MocA_C3"/>
    <property type="match status" value="1"/>
</dbReference>
<comment type="caution">
    <text evidence="8">The sequence shown here is derived from an EMBL/GenBank/DDBJ whole genome shotgun (WGS) entry which is preliminary data.</text>
</comment>
<organism evidence="8 9">
    <name type="scientific">Cyclotella atomus</name>
    <dbReference type="NCBI Taxonomy" id="382360"/>
    <lineage>
        <taxon>Eukaryota</taxon>
        <taxon>Sar</taxon>
        <taxon>Stramenopiles</taxon>
        <taxon>Ochrophyta</taxon>
        <taxon>Bacillariophyta</taxon>
        <taxon>Coscinodiscophyceae</taxon>
        <taxon>Thalassiosirophycidae</taxon>
        <taxon>Stephanodiscales</taxon>
        <taxon>Stephanodiscaceae</taxon>
        <taxon>Cyclotella</taxon>
    </lineage>
</organism>
<accession>A0ABD3MUD1</accession>
<dbReference type="SUPFAM" id="SSF55347">
    <property type="entry name" value="Glyceraldehyde-3-phosphate dehydrogenase-like, C-terminal domain"/>
    <property type="match status" value="1"/>
</dbReference>
<keyword evidence="2" id="KW-0560">Oxidoreductase</keyword>
<sequence>MAIVPTLRLLSTAAGRPSNSIRWGILSAGRISSDYVQAIRASDGAEVTAIAARSPDAAQIFADKHCIPKIYSSYSELIRSPDIDVVYIGTIADHHVQWTKEALLAGKPVVCEKPMALSSVEVGELVDLANERNVFLMEGMWTRCFPAMKKLRLIISSDEIGPIVYIQGDFGYSMANIPPNDRHWMPSSGGVTLDIGMYIAQFGSLAFPNGRVKHVHATGNKMNGVDYSVMASVMYQRGGDEMVDQDGMMQFVLTGAANTEERVVLQGTKGRVVIDGPFHIPQRLRVCHDLGRGESNETVYNFPLPEDPFGTWNNPGSIGFIHQINEVGNALREGKTQCDCFTWSDSLEVARIIDDVLVQVRSDKDLQSIDQEVA</sequence>
<dbReference type="InterPro" id="IPR050984">
    <property type="entry name" value="Gfo/Idh/MocA_domain"/>
</dbReference>
<evidence type="ECO:0000256" key="2">
    <source>
        <dbReference type="ARBA" id="ARBA00023002"/>
    </source>
</evidence>
<dbReference type="GO" id="GO:0047837">
    <property type="term" value="F:D-xylose 1-dehydrogenase (NADP+) activity"/>
    <property type="evidence" value="ECO:0007669"/>
    <property type="project" value="UniProtKB-EC"/>
</dbReference>
<comment type="catalytic activity">
    <reaction evidence="5">
        <text>D-xylose + NADP(+) = D-xylono-1,5-lactone + NADPH + H(+)</text>
        <dbReference type="Rhea" id="RHEA:22000"/>
        <dbReference type="ChEBI" id="CHEBI:15378"/>
        <dbReference type="ChEBI" id="CHEBI:15867"/>
        <dbReference type="ChEBI" id="CHEBI:53455"/>
        <dbReference type="ChEBI" id="CHEBI:57783"/>
        <dbReference type="ChEBI" id="CHEBI:58349"/>
        <dbReference type="EC" id="1.1.1.179"/>
    </reaction>
</comment>
<proteinExistence type="inferred from homology"/>
<comment type="similarity">
    <text evidence="1">Belongs to the Gfo/Idh/MocA family.</text>
</comment>
<dbReference type="PANTHER" id="PTHR22604:SF105">
    <property type="entry name" value="TRANS-1,2-DIHYDROBENZENE-1,2-DIOL DEHYDROGENASE"/>
    <property type="match status" value="1"/>
</dbReference>
<dbReference type="Gene3D" id="3.30.360.10">
    <property type="entry name" value="Dihydrodipicolinate Reductase, domain 2"/>
    <property type="match status" value="1"/>
</dbReference>
<dbReference type="AlphaFoldDB" id="A0ABD3MUD1"/>
<dbReference type="SUPFAM" id="SSF51735">
    <property type="entry name" value="NAD(P)-binding Rossmann-fold domains"/>
    <property type="match status" value="1"/>
</dbReference>
<dbReference type="Proteomes" id="UP001530400">
    <property type="component" value="Unassembled WGS sequence"/>
</dbReference>
<protein>
    <recommendedName>
        <fullName evidence="3">D-xylose 1-dehydrogenase (NADP(+), D-xylono-1,5-lactone-forming)</fullName>
        <ecNumber evidence="3">1.1.1.179</ecNumber>
    </recommendedName>
    <alternativeName>
        <fullName evidence="4">D-xylose-NADP dehydrogenase</fullName>
    </alternativeName>
</protein>
<dbReference type="InterPro" id="IPR055170">
    <property type="entry name" value="GFO_IDH_MocA-like_dom"/>
</dbReference>
<evidence type="ECO:0000313" key="8">
    <source>
        <dbReference type="EMBL" id="KAL3765847.1"/>
    </source>
</evidence>
<keyword evidence="9" id="KW-1185">Reference proteome</keyword>
<dbReference type="EC" id="1.1.1.179" evidence="3"/>
<evidence type="ECO:0000256" key="4">
    <source>
        <dbReference type="ARBA" id="ARBA00042988"/>
    </source>
</evidence>
<reference evidence="8 9" key="1">
    <citation type="submission" date="2024-10" db="EMBL/GenBank/DDBJ databases">
        <title>Updated reference genomes for cyclostephanoid diatoms.</title>
        <authorList>
            <person name="Roberts W.R."/>
            <person name="Alverson A.J."/>
        </authorList>
    </citation>
    <scope>NUCLEOTIDE SEQUENCE [LARGE SCALE GENOMIC DNA]</scope>
    <source>
        <strain evidence="8 9">AJA010-31</strain>
    </source>
</reference>
<evidence type="ECO:0000256" key="5">
    <source>
        <dbReference type="ARBA" id="ARBA00049233"/>
    </source>
</evidence>
<dbReference type="InterPro" id="IPR000683">
    <property type="entry name" value="Gfo/Idh/MocA-like_OxRdtase_N"/>
</dbReference>
<gene>
    <name evidence="8" type="ORF">ACHAWO_006392</name>
</gene>
<evidence type="ECO:0000256" key="3">
    <source>
        <dbReference type="ARBA" id="ARBA00038984"/>
    </source>
</evidence>
<dbReference type="Pfam" id="PF01408">
    <property type="entry name" value="GFO_IDH_MocA"/>
    <property type="match status" value="1"/>
</dbReference>
<feature type="domain" description="Gfo/Idh/MocA-like oxidoreductase N-terminal" evidence="6">
    <location>
        <begin position="21"/>
        <end position="139"/>
    </location>
</feature>
<feature type="domain" description="GFO/IDH/MocA-like oxidoreductase" evidence="7">
    <location>
        <begin position="149"/>
        <end position="272"/>
    </location>
</feature>
<evidence type="ECO:0000259" key="6">
    <source>
        <dbReference type="Pfam" id="PF01408"/>
    </source>
</evidence>
<dbReference type="InterPro" id="IPR036291">
    <property type="entry name" value="NAD(P)-bd_dom_sf"/>
</dbReference>
<evidence type="ECO:0000313" key="9">
    <source>
        <dbReference type="Proteomes" id="UP001530400"/>
    </source>
</evidence>
<dbReference type="Gene3D" id="3.40.50.720">
    <property type="entry name" value="NAD(P)-binding Rossmann-like Domain"/>
    <property type="match status" value="1"/>
</dbReference>
<name>A0ABD3MUD1_9STRA</name>
<dbReference type="EMBL" id="JALLPJ020001395">
    <property type="protein sequence ID" value="KAL3765847.1"/>
    <property type="molecule type" value="Genomic_DNA"/>
</dbReference>
<evidence type="ECO:0000256" key="1">
    <source>
        <dbReference type="ARBA" id="ARBA00010928"/>
    </source>
</evidence>
<evidence type="ECO:0000259" key="7">
    <source>
        <dbReference type="Pfam" id="PF22725"/>
    </source>
</evidence>
<dbReference type="PANTHER" id="PTHR22604">
    <property type="entry name" value="OXIDOREDUCTASES"/>
    <property type="match status" value="1"/>
</dbReference>